<name>X6N014_RETFI</name>
<dbReference type="AlphaFoldDB" id="X6N014"/>
<gene>
    <name evidence="2" type="ORF">RFI_17604</name>
</gene>
<evidence type="ECO:0000313" key="3">
    <source>
        <dbReference type="Proteomes" id="UP000023152"/>
    </source>
</evidence>
<keyword evidence="3" id="KW-1185">Reference proteome</keyword>
<feature type="region of interest" description="Disordered" evidence="1">
    <location>
        <begin position="1"/>
        <end position="22"/>
    </location>
</feature>
<dbReference type="Proteomes" id="UP000023152">
    <property type="component" value="Unassembled WGS sequence"/>
</dbReference>
<reference evidence="2 3" key="1">
    <citation type="journal article" date="2013" name="Curr. Biol.">
        <title>The Genome of the Foraminiferan Reticulomyxa filosa.</title>
        <authorList>
            <person name="Glockner G."/>
            <person name="Hulsmann N."/>
            <person name="Schleicher M."/>
            <person name="Noegel A.A."/>
            <person name="Eichinger L."/>
            <person name="Gallinger C."/>
            <person name="Pawlowski J."/>
            <person name="Sierra R."/>
            <person name="Euteneuer U."/>
            <person name="Pillet L."/>
            <person name="Moustafa A."/>
            <person name="Platzer M."/>
            <person name="Groth M."/>
            <person name="Szafranski K."/>
            <person name="Schliwa M."/>
        </authorList>
    </citation>
    <scope>NUCLEOTIDE SEQUENCE [LARGE SCALE GENOMIC DNA]</scope>
</reference>
<dbReference type="EMBL" id="ASPP01013466">
    <property type="protein sequence ID" value="ETO19625.1"/>
    <property type="molecule type" value="Genomic_DNA"/>
</dbReference>
<evidence type="ECO:0000256" key="1">
    <source>
        <dbReference type="SAM" id="MobiDB-lite"/>
    </source>
</evidence>
<proteinExistence type="predicted"/>
<organism evidence="2 3">
    <name type="scientific">Reticulomyxa filosa</name>
    <dbReference type="NCBI Taxonomy" id="46433"/>
    <lineage>
        <taxon>Eukaryota</taxon>
        <taxon>Sar</taxon>
        <taxon>Rhizaria</taxon>
        <taxon>Retaria</taxon>
        <taxon>Foraminifera</taxon>
        <taxon>Monothalamids</taxon>
        <taxon>Reticulomyxidae</taxon>
        <taxon>Reticulomyxa</taxon>
    </lineage>
</organism>
<evidence type="ECO:0000313" key="2">
    <source>
        <dbReference type="EMBL" id="ETO19625.1"/>
    </source>
</evidence>
<sequence>MNKYPPNFRGQSQDPRNYDKRGSYSRDQIANVYRHPQTLSVFASLMIFLYKTRKCNNLHNCPYGDDYGTIRGLCEKEEENKVKQTSGNFYDKKMKHLNACNLIDTRQKCTFGWADPKKCNPNCHKSHTPYEMRYHPEEYKTQFCRYFFFSHAKKKRRELFKKKFNKNFF</sequence>
<protein>
    <submittedName>
        <fullName evidence="2">Uncharacterized protein</fullName>
    </submittedName>
</protein>
<comment type="caution">
    <text evidence="2">The sequence shown here is derived from an EMBL/GenBank/DDBJ whole genome shotgun (WGS) entry which is preliminary data.</text>
</comment>
<accession>X6N014</accession>